<sequence>MRLHPFIIGLSDNVNLEASVDVEQAFPNSSFYLPNISFNEAHIKISYCKAYTTMNGLSKKAIQAGLDAGSNAIKELEDFISGFIIKYTPKKKDKKKKRQDNESDDTSNYSSSDENFILVENLIVHSKRVLQEKSI</sequence>
<gene>
    <name evidence="1" type="ORF">RPERSI_LOCUS1195</name>
</gene>
<organism evidence="1 2">
    <name type="scientific">Racocetra persica</name>
    <dbReference type="NCBI Taxonomy" id="160502"/>
    <lineage>
        <taxon>Eukaryota</taxon>
        <taxon>Fungi</taxon>
        <taxon>Fungi incertae sedis</taxon>
        <taxon>Mucoromycota</taxon>
        <taxon>Glomeromycotina</taxon>
        <taxon>Glomeromycetes</taxon>
        <taxon>Diversisporales</taxon>
        <taxon>Gigasporaceae</taxon>
        <taxon>Racocetra</taxon>
    </lineage>
</organism>
<comment type="caution">
    <text evidence="1">The sequence shown here is derived from an EMBL/GenBank/DDBJ whole genome shotgun (WGS) entry which is preliminary data.</text>
</comment>
<dbReference type="Proteomes" id="UP000789920">
    <property type="component" value="Unassembled WGS sequence"/>
</dbReference>
<accession>A0ACA9KPS7</accession>
<name>A0ACA9KPS7_9GLOM</name>
<reference evidence="1" key="1">
    <citation type="submission" date="2021-06" db="EMBL/GenBank/DDBJ databases">
        <authorList>
            <person name="Kallberg Y."/>
            <person name="Tangrot J."/>
            <person name="Rosling A."/>
        </authorList>
    </citation>
    <scope>NUCLEOTIDE SEQUENCE</scope>
    <source>
        <strain evidence="1">MA461A</strain>
    </source>
</reference>
<evidence type="ECO:0000313" key="1">
    <source>
        <dbReference type="EMBL" id="CAG8486245.1"/>
    </source>
</evidence>
<evidence type="ECO:0000313" key="2">
    <source>
        <dbReference type="Proteomes" id="UP000789920"/>
    </source>
</evidence>
<protein>
    <submittedName>
        <fullName evidence="1">12999_t:CDS:1</fullName>
    </submittedName>
</protein>
<proteinExistence type="predicted"/>
<keyword evidence="2" id="KW-1185">Reference proteome</keyword>
<dbReference type="EMBL" id="CAJVQC010001044">
    <property type="protein sequence ID" value="CAG8486245.1"/>
    <property type="molecule type" value="Genomic_DNA"/>
</dbReference>